<dbReference type="Pfam" id="PF02567">
    <property type="entry name" value="PhzC-PhzF"/>
    <property type="match status" value="1"/>
</dbReference>
<evidence type="ECO:0000256" key="1">
    <source>
        <dbReference type="ARBA" id="ARBA00008270"/>
    </source>
</evidence>
<dbReference type="InterPro" id="IPR003719">
    <property type="entry name" value="Phenazine_PhzF-like"/>
</dbReference>
<dbReference type="Gene3D" id="3.10.310.10">
    <property type="entry name" value="Diaminopimelate Epimerase, Chain A, domain 1"/>
    <property type="match status" value="2"/>
</dbReference>
<dbReference type="AlphaFoldDB" id="A0A6J4TFN7"/>
<dbReference type="GO" id="GO:0005737">
    <property type="term" value="C:cytoplasm"/>
    <property type="evidence" value="ECO:0007669"/>
    <property type="project" value="TreeGrafter"/>
</dbReference>
<reference evidence="3" key="1">
    <citation type="submission" date="2020-02" db="EMBL/GenBank/DDBJ databases">
        <authorList>
            <person name="Meier V. D."/>
        </authorList>
    </citation>
    <scope>NUCLEOTIDE SEQUENCE</scope>
    <source>
        <strain evidence="3">AVDCRST_MAG73</strain>
    </source>
</reference>
<dbReference type="PANTHER" id="PTHR13774:SF32">
    <property type="entry name" value="ANTISENSE-ENHANCING SEQUENCE 1"/>
    <property type="match status" value="1"/>
</dbReference>
<dbReference type="PIRSF" id="PIRSF016184">
    <property type="entry name" value="PhzC_PhzF"/>
    <property type="match status" value="1"/>
</dbReference>
<accession>A0A6J4TFN7</accession>
<gene>
    <name evidence="3" type="ORF">AVDCRST_MAG73-194</name>
</gene>
<evidence type="ECO:0000313" key="3">
    <source>
        <dbReference type="EMBL" id="CAA9521444.1"/>
    </source>
</evidence>
<protein>
    <submittedName>
        <fullName evidence="3">Phenazine biosynthesis protein PhzF like</fullName>
    </submittedName>
</protein>
<comment type="similarity">
    <text evidence="1">Belongs to the PhzF family.</text>
</comment>
<sequence length="308" mass="31862">MVRSYPFVQVDVFTDRVFGGNPLAVFPDAEGLSDAELLAIGREMNLSETTFVFPPQRPDHAARVRIVTPTQELPFAGHPTIGTAYVLATLGRLPPGAREIVLEEGVGPIRVRLEGDPAAPSFLWMGHPPAAFGAGLPDRAAIAAALGLAADDLLPGAPIASGSTGLPFLYVPLRDRAAVDRAWLDLAALRPLLPPGTPADVFVFAVDPDPRPDGATAAYSRMFAPADGIPEDPATGSASGPLGAYLVRHGLASPAADGAAVRIVSEQGAKMGRQSFVHIAVETSSGEPAAIRVGGAAVPVLDGTLRLP</sequence>
<dbReference type="GO" id="GO:0016853">
    <property type="term" value="F:isomerase activity"/>
    <property type="evidence" value="ECO:0007669"/>
    <property type="project" value="TreeGrafter"/>
</dbReference>
<dbReference type="PANTHER" id="PTHR13774">
    <property type="entry name" value="PHENAZINE BIOSYNTHESIS PROTEIN"/>
    <property type="match status" value="1"/>
</dbReference>
<organism evidence="3">
    <name type="scientific">uncultured Thermomicrobiales bacterium</name>
    <dbReference type="NCBI Taxonomy" id="1645740"/>
    <lineage>
        <taxon>Bacteria</taxon>
        <taxon>Pseudomonadati</taxon>
        <taxon>Thermomicrobiota</taxon>
        <taxon>Thermomicrobia</taxon>
        <taxon>Thermomicrobiales</taxon>
        <taxon>environmental samples</taxon>
    </lineage>
</organism>
<feature type="active site" evidence="2">
    <location>
        <position position="48"/>
    </location>
</feature>
<dbReference type="NCBIfam" id="TIGR00654">
    <property type="entry name" value="PhzF_family"/>
    <property type="match status" value="1"/>
</dbReference>
<evidence type="ECO:0000256" key="2">
    <source>
        <dbReference type="PIRSR" id="PIRSR016184-1"/>
    </source>
</evidence>
<dbReference type="EMBL" id="CADCWE010000013">
    <property type="protein sequence ID" value="CAA9521444.1"/>
    <property type="molecule type" value="Genomic_DNA"/>
</dbReference>
<dbReference type="SUPFAM" id="SSF54506">
    <property type="entry name" value="Diaminopimelate epimerase-like"/>
    <property type="match status" value="1"/>
</dbReference>
<name>A0A6J4TFN7_9BACT</name>
<proteinExistence type="inferred from homology"/>